<evidence type="ECO:0000313" key="3">
    <source>
        <dbReference type="Proteomes" id="UP001331761"/>
    </source>
</evidence>
<protein>
    <submittedName>
        <fullName evidence="2">Uncharacterized protein</fullName>
    </submittedName>
</protein>
<comment type="caution">
    <text evidence="2">The sequence shown here is derived from an EMBL/GenBank/DDBJ whole genome shotgun (WGS) entry which is preliminary data.</text>
</comment>
<feature type="compositionally biased region" description="Basic and acidic residues" evidence="1">
    <location>
        <begin position="55"/>
        <end position="65"/>
    </location>
</feature>
<feature type="compositionally biased region" description="Low complexity" evidence="1">
    <location>
        <begin position="81"/>
        <end position="94"/>
    </location>
</feature>
<sequence>MNIARRSLASGSRPTTPVMSPILNRSSSGSRLGAMQLTSRSGSGSGLFPPRTIVRRTDSANETDQRRKRLRRRTMIHGMCSESSVESSWPSSTSNLARLSRSGLGHSDPQISASSSYTPSPRSSLSKGGVYSISVAEEMPSERA</sequence>
<dbReference type="AlphaFoldDB" id="A0AAN8FMB6"/>
<keyword evidence="3" id="KW-1185">Reference proteome</keyword>
<accession>A0AAN8FMB6</accession>
<name>A0AAN8FMB6_TRICO</name>
<feature type="compositionally biased region" description="Basic residues" evidence="1">
    <location>
        <begin position="66"/>
        <end position="75"/>
    </location>
</feature>
<proteinExistence type="predicted"/>
<feature type="compositionally biased region" description="Polar residues" evidence="1">
    <location>
        <begin position="9"/>
        <end position="42"/>
    </location>
</feature>
<evidence type="ECO:0000313" key="2">
    <source>
        <dbReference type="EMBL" id="KAK5982821.1"/>
    </source>
</evidence>
<feature type="compositionally biased region" description="Low complexity" evidence="1">
    <location>
        <begin position="109"/>
        <end position="126"/>
    </location>
</feature>
<organism evidence="2 3">
    <name type="scientific">Trichostrongylus colubriformis</name>
    <name type="common">Black scour worm</name>
    <dbReference type="NCBI Taxonomy" id="6319"/>
    <lineage>
        <taxon>Eukaryota</taxon>
        <taxon>Metazoa</taxon>
        <taxon>Ecdysozoa</taxon>
        <taxon>Nematoda</taxon>
        <taxon>Chromadorea</taxon>
        <taxon>Rhabditida</taxon>
        <taxon>Rhabditina</taxon>
        <taxon>Rhabditomorpha</taxon>
        <taxon>Strongyloidea</taxon>
        <taxon>Trichostrongylidae</taxon>
        <taxon>Trichostrongylus</taxon>
    </lineage>
</organism>
<reference evidence="2 3" key="1">
    <citation type="submission" date="2019-10" db="EMBL/GenBank/DDBJ databases">
        <title>Assembly and Annotation for the nematode Trichostrongylus colubriformis.</title>
        <authorList>
            <person name="Martin J."/>
        </authorList>
    </citation>
    <scope>NUCLEOTIDE SEQUENCE [LARGE SCALE GENOMIC DNA]</scope>
    <source>
        <strain evidence="2">G859</strain>
        <tissue evidence="2">Whole worm</tissue>
    </source>
</reference>
<evidence type="ECO:0000256" key="1">
    <source>
        <dbReference type="SAM" id="MobiDB-lite"/>
    </source>
</evidence>
<dbReference type="EMBL" id="WIXE01004695">
    <property type="protein sequence ID" value="KAK5982821.1"/>
    <property type="molecule type" value="Genomic_DNA"/>
</dbReference>
<feature type="region of interest" description="Disordered" evidence="1">
    <location>
        <begin position="1"/>
        <end position="144"/>
    </location>
</feature>
<gene>
    <name evidence="2" type="ORF">GCK32_018500</name>
</gene>
<dbReference type="Proteomes" id="UP001331761">
    <property type="component" value="Unassembled WGS sequence"/>
</dbReference>